<dbReference type="SUPFAM" id="SSF49313">
    <property type="entry name" value="Cadherin-like"/>
    <property type="match status" value="3"/>
</dbReference>
<dbReference type="GO" id="GO:0004565">
    <property type="term" value="F:beta-galactosidase activity"/>
    <property type="evidence" value="ECO:0007669"/>
    <property type="project" value="InterPro"/>
</dbReference>
<dbReference type="Pfam" id="PF05345">
    <property type="entry name" value="He_PIG"/>
    <property type="match status" value="3"/>
</dbReference>
<dbReference type="RefSeq" id="WP_137341067.1">
    <property type="nucleotide sequence ID" value="NZ_BSQH01000013.1"/>
</dbReference>
<dbReference type="Proteomes" id="UP000304900">
    <property type="component" value="Unassembled WGS sequence"/>
</dbReference>
<dbReference type="InterPro" id="IPR013529">
    <property type="entry name" value="Glyco_hydro_42_N"/>
</dbReference>
<reference evidence="4 5" key="1">
    <citation type="submission" date="2019-05" db="EMBL/GenBank/DDBJ databases">
        <title>Dyadobacter AR-3-8 sp. nov., isolated from arctic soil.</title>
        <authorList>
            <person name="Chaudhary D.K."/>
        </authorList>
    </citation>
    <scope>NUCLEOTIDE SEQUENCE [LARGE SCALE GENOMIC DNA]</scope>
    <source>
        <strain evidence="4 5">AR-3-8</strain>
    </source>
</reference>
<keyword evidence="2" id="KW-0326">Glycosidase</keyword>
<proteinExistence type="predicted"/>
<dbReference type="NCBIfam" id="TIGR04183">
    <property type="entry name" value="Por_Secre_tail"/>
    <property type="match status" value="1"/>
</dbReference>
<dbReference type="AlphaFoldDB" id="A0A4U6D4U1"/>
<dbReference type="GO" id="GO:0005975">
    <property type="term" value="P:carbohydrate metabolic process"/>
    <property type="evidence" value="ECO:0007669"/>
    <property type="project" value="InterPro"/>
</dbReference>
<name>A0A4U6D4U1_9BACT</name>
<dbReference type="GO" id="GO:0016011">
    <property type="term" value="C:dystroglycan complex"/>
    <property type="evidence" value="ECO:0007669"/>
    <property type="project" value="TreeGrafter"/>
</dbReference>
<evidence type="ECO:0000313" key="5">
    <source>
        <dbReference type="Proteomes" id="UP000304900"/>
    </source>
</evidence>
<organism evidence="4 5">
    <name type="scientific">Dyadobacter frigoris</name>
    <dbReference type="NCBI Taxonomy" id="2576211"/>
    <lineage>
        <taxon>Bacteria</taxon>
        <taxon>Pseudomonadati</taxon>
        <taxon>Bacteroidota</taxon>
        <taxon>Cytophagia</taxon>
        <taxon>Cytophagales</taxon>
        <taxon>Spirosomataceae</taxon>
        <taxon>Dyadobacter</taxon>
    </lineage>
</organism>
<dbReference type="Pfam" id="PF02449">
    <property type="entry name" value="Glyco_hydro_42"/>
    <property type="match status" value="1"/>
</dbReference>
<evidence type="ECO:0000313" key="4">
    <source>
        <dbReference type="EMBL" id="TKT91207.1"/>
    </source>
</evidence>
<dbReference type="InterPro" id="IPR006644">
    <property type="entry name" value="Cadg"/>
</dbReference>
<dbReference type="GO" id="GO:0009341">
    <property type="term" value="C:beta-galactosidase complex"/>
    <property type="evidence" value="ECO:0007669"/>
    <property type="project" value="InterPro"/>
</dbReference>
<sequence>MNEFLVSWIPLRKITVAIGFITFFIHFNSFGNVFQENTARVEAVDPQRYLALLLLNISENESQGPELDLIKMAHQYGLNTVYLTVSWDKVYLNSPTDTPKWARFDDQVKLATSLGMKVAIRIHLGRHTTRYENFWKAQNGSIDNFGKILNSGYHDTSFGFDQQDIVKKGIDFVKEVTQRYKYLQTQKSLLFIAVTNTPTQESGYPAWNLVDDKEKPAAFDYSPTMISGFRTWLSTNYKKIDRLNYLWGTSFKSFDQAYAPTANWDPFFSFGQRAGKDWYLYRHIVLKNYINQMIDAVKSVDATIKYVSDFGSIYDNASASRGTLAYKDLSKRADGIKSNDEPGADHHFSMDVLKSEAPADFIVGNEAFYNSSLGYSATATQINENFTNGANFISVLVSTIPDMQQLESSMRQAGTRWLNTPIQPVTYIDSTGYRLSSAVEKGGSWNVIYNDWSKKAYANPSSPKPVYIKLVEDLLSDEYWLDASNHAPYVFRPIPMQIIAVNKDFTFRLPIDTFSDGDGTIVSTRVSTLPTWLKFNSGQLTGKPTTLGDFRILVQGVDDEGATADAYLTIRVESKENTNKPPTVSSNFSNLKVAVNEPFTFTVPKTAFVDSDGTISKVEASELPSWLKFSNGILTGRPTSTGDNRISFKAYDNQDAFVEIYFNVQVVEPQFLNDLPYITATFPDKYAQVNHPFTFILPSDIFADNDGYISSITVQNRPSWLDFSLNVFSGTPTEEGEYRLIIRAYDNSGGSVETVLVIKVEIPRIRFEVVRGGRAVDQTIIRSLSGNDVLAYNDLPSLLNIYAYGNFEYDQVNFNLNGPYRKISTTSKFPYALFEGETGFAPYVGRYTLTVIASNKDSAVVTNSIQFSISSGDSVNITKDMTEWQFYPNPVQDIFNFKLPDHSALGQFQYSIVYSTGQRMPVSTGFITIQDNLVNMDLTRMGLTSGIYYVRVETDGKLVKQFRVFKK</sequence>
<evidence type="ECO:0000256" key="2">
    <source>
        <dbReference type="ARBA" id="ARBA00023295"/>
    </source>
</evidence>
<dbReference type="PANTHER" id="PTHR21559">
    <property type="entry name" value="DYSTROGLYCAN-RELATED"/>
    <property type="match status" value="1"/>
</dbReference>
<feature type="domain" description="Dystroglycan-type cadherin-like" evidence="3">
    <location>
        <begin position="583"/>
        <end position="676"/>
    </location>
</feature>
<evidence type="ECO:0000256" key="1">
    <source>
        <dbReference type="ARBA" id="ARBA00022801"/>
    </source>
</evidence>
<comment type="caution">
    <text evidence="4">The sequence shown here is derived from an EMBL/GenBank/DDBJ whole genome shotgun (WGS) entry which is preliminary data.</text>
</comment>
<dbReference type="Gene3D" id="3.20.20.80">
    <property type="entry name" value="Glycosidases"/>
    <property type="match status" value="1"/>
</dbReference>
<dbReference type="GO" id="GO:0043236">
    <property type="term" value="F:laminin binding"/>
    <property type="evidence" value="ECO:0007669"/>
    <property type="project" value="TreeGrafter"/>
</dbReference>
<keyword evidence="5" id="KW-1185">Reference proteome</keyword>
<dbReference type="InterPro" id="IPR017853">
    <property type="entry name" value="GH"/>
</dbReference>
<dbReference type="InterPro" id="IPR026444">
    <property type="entry name" value="Secre_tail"/>
</dbReference>
<dbReference type="SUPFAM" id="SSF51445">
    <property type="entry name" value="(Trans)glycosidases"/>
    <property type="match status" value="1"/>
</dbReference>
<dbReference type="EMBL" id="SZVO01000007">
    <property type="protein sequence ID" value="TKT91207.1"/>
    <property type="molecule type" value="Genomic_DNA"/>
</dbReference>
<dbReference type="PANTHER" id="PTHR21559:SF21">
    <property type="entry name" value="DYSTROGLYCAN 1"/>
    <property type="match status" value="1"/>
</dbReference>
<dbReference type="SMART" id="SM00736">
    <property type="entry name" value="CADG"/>
    <property type="match status" value="3"/>
</dbReference>
<accession>A0A4U6D4U1</accession>
<evidence type="ECO:0000259" key="3">
    <source>
        <dbReference type="SMART" id="SM00736"/>
    </source>
</evidence>
<dbReference type="Pfam" id="PF18962">
    <property type="entry name" value="Por_Secre_tail"/>
    <property type="match status" value="1"/>
</dbReference>
<keyword evidence="1" id="KW-0378">Hydrolase</keyword>
<dbReference type="Gene3D" id="2.60.40.10">
    <property type="entry name" value="Immunoglobulins"/>
    <property type="match status" value="3"/>
</dbReference>
<dbReference type="GO" id="GO:0005509">
    <property type="term" value="F:calcium ion binding"/>
    <property type="evidence" value="ECO:0007669"/>
    <property type="project" value="InterPro"/>
</dbReference>
<protein>
    <submittedName>
        <fullName evidence="4">T9SS type A sorting domain-containing protein</fullName>
    </submittedName>
</protein>
<dbReference type="InterPro" id="IPR013783">
    <property type="entry name" value="Ig-like_fold"/>
</dbReference>
<feature type="domain" description="Dystroglycan-type cadherin-like" evidence="3">
    <location>
        <begin position="677"/>
        <end position="767"/>
    </location>
</feature>
<dbReference type="InterPro" id="IPR015919">
    <property type="entry name" value="Cadherin-like_sf"/>
</dbReference>
<gene>
    <name evidence="4" type="ORF">FDK13_16295</name>
</gene>
<feature type="domain" description="Dystroglycan-type cadherin-like" evidence="3">
    <location>
        <begin position="489"/>
        <end position="579"/>
    </location>
</feature>
<dbReference type="OrthoDB" id="900954at2"/>